<dbReference type="Proteomes" id="UP001501204">
    <property type="component" value="Unassembled WGS sequence"/>
</dbReference>
<keyword evidence="3" id="KW-1185">Reference proteome</keyword>
<protein>
    <submittedName>
        <fullName evidence="2">Uncharacterized protein</fullName>
    </submittedName>
</protein>
<proteinExistence type="predicted"/>
<dbReference type="EMBL" id="BAAAOA010000046">
    <property type="protein sequence ID" value="GAA1769898.1"/>
    <property type="molecule type" value="Genomic_DNA"/>
</dbReference>
<sequence length="51" mass="5121">MNQTSASTSSRSDSQGSGPGRSWAFIAITAGFLVSAALIIAVGVVAIDLTH</sequence>
<keyword evidence="1" id="KW-0812">Transmembrane</keyword>
<evidence type="ECO:0000256" key="1">
    <source>
        <dbReference type="SAM" id="Phobius"/>
    </source>
</evidence>
<keyword evidence="1" id="KW-0472">Membrane</keyword>
<comment type="caution">
    <text evidence="2">The sequence shown here is derived from an EMBL/GenBank/DDBJ whole genome shotgun (WGS) entry which is preliminary data.</text>
</comment>
<reference evidence="3" key="1">
    <citation type="journal article" date="2019" name="Int. J. Syst. Evol. Microbiol.">
        <title>The Global Catalogue of Microorganisms (GCM) 10K type strain sequencing project: providing services to taxonomists for standard genome sequencing and annotation.</title>
        <authorList>
            <consortium name="The Broad Institute Genomics Platform"/>
            <consortium name="The Broad Institute Genome Sequencing Center for Infectious Disease"/>
            <person name="Wu L."/>
            <person name="Ma J."/>
        </authorList>
    </citation>
    <scope>NUCLEOTIDE SEQUENCE [LARGE SCALE GENOMIC DNA]</scope>
    <source>
        <strain evidence="3">JCM 14735</strain>
    </source>
</reference>
<feature type="transmembrane region" description="Helical" evidence="1">
    <location>
        <begin position="23"/>
        <end position="47"/>
    </location>
</feature>
<keyword evidence="1" id="KW-1133">Transmembrane helix</keyword>
<name>A0ABP4X5J9_9MICC</name>
<evidence type="ECO:0000313" key="2">
    <source>
        <dbReference type="EMBL" id="GAA1769898.1"/>
    </source>
</evidence>
<evidence type="ECO:0000313" key="3">
    <source>
        <dbReference type="Proteomes" id="UP001501204"/>
    </source>
</evidence>
<dbReference type="RefSeq" id="WP_344123780.1">
    <property type="nucleotide sequence ID" value="NZ_BAAAOA010000046.1"/>
</dbReference>
<accession>A0ABP4X5J9</accession>
<organism evidence="2 3">
    <name type="scientific">Kocuria aegyptia</name>
    <dbReference type="NCBI Taxonomy" id="330943"/>
    <lineage>
        <taxon>Bacteria</taxon>
        <taxon>Bacillati</taxon>
        <taxon>Actinomycetota</taxon>
        <taxon>Actinomycetes</taxon>
        <taxon>Micrococcales</taxon>
        <taxon>Micrococcaceae</taxon>
        <taxon>Kocuria</taxon>
    </lineage>
</organism>
<gene>
    <name evidence="2" type="ORF">GCM10009767_29680</name>
</gene>